<feature type="repeat" description="NHL" evidence="2">
    <location>
        <begin position="51"/>
        <end position="87"/>
    </location>
</feature>
<proteinExistence type="predicted"/>
<comment type="caution">
    <text evidence="3">The sequence shown here is derived from an EMBL/GenBank/DDBJ whole genome shotgun (WGS) entry which is preliminary data.</text>
</comment>
<keyword evidence="1" id="KW-0677">Repeat</keyword>
<dbReference type="InterPro" id="IPR001258">
    <property type="entry name" value="NHL_repeat"/>
</dbReference>
<dbReference type="Gene3D" id="2.120.10.30">
    <property type="entry name" value="TolB, C-terminal domain"/>
    <property type="match status" value="1"/>
</dbReference>
<gene>
    <name evidence="3" type="ORF">BJG266_LOCUS38110</name>
</gene>
<evidence type="ECO:0000256" key="2">
    <source>
        <dbReference type="PROSITE-ProRule" id="PRU00504"/>
    </source>
</evidence>
<dbReference type="EMBL" id="CAJNOI010001385">
    <property type="protein sequence ID" value="CAF1409292.1"/>
    <property type="molecule type" value="Genomic_DNA"/>
</dbReference>
<name>A0A815LR47_9BILA</name>
<accession>A0A815LR47</accession>
<sequence>MNVDSSCLDLFVDINHSLYCSMPDHHQVVKRSLHDAVMNSNRVAAGTGIQGSDSNQLKNPLGIFVDMNFDLYVADCNNDRVQLFQSGKLNGITVAG</sequence>
<dbReference type="PROSITE" id="PS51125">
    <property type="entry name" value="NHL"/>
    <property type="match status" value="1"/>
</dbReference>
<evidence type="ECO:0000313" key="4">
    <source>
        <dbReference type="Proteomes" id="UP000663877"/>
    </source>
</evidence>
<dbReference type="InterPro" id="IPR011042">
    <property type="entry name" value="6-blade_b-propeller_TolB-like"/>
</dbReference>
<protein>
    <submittedName>
        <fullName evidence="3">Uncharacterized protein</fullName>
    </submittedName>
</protein>
<reference evidence="3" key="1">
    <citation type="submission" date="2021-02" db="EMBL/GenBank/DDBJ databases">
        <authorList>
            <person name="Nowell W R."/>
        </authorList>
    </citation>
    <scope>NUCLEOTIDE SEQUENCE</scope>
</reference>
<dbReference type="Proteomes" id="UP000663877">
    <property type="component" value="Unassembled WGS sequence"/>
</dbReference>
<organism evidence="3 4">
    <name type="scientific">Adineta steineri</name>
    <dbReference type="NCBI Taxonomy" id="433720"/>
    <lineage>
        <taxon>Eukaryota</taxon>
        <taxon>Metazoa</taxon>
        <taxon>Spiralia</taxon>
        <taxon>Gnathifera</taxon>
        <taxon>Rotifera</taxon>
        <taxon>Eurotatoria</taxon>
        <taxon>Bdelloidea</taxon>
        <taxon>Adinetida</taxon>
        <taxon>Adinetidae</taxon>
        <taxon>Adineta</taxon>
    </lineage>
</organism>
<dbReference type="AlphaFoldDB" id="A0A815LR47"/>
<evidence type="ECO:0000313" key="3">
    <source>
        <dbReference type="EMBL" id="CAF1409292.1"/>
    </source>
</evidence>
<feature type="non-terminal residue" evidence="3">
    <location>
        <position position="96"/>
    </location>
</feature>
<evidence type="ECO:0000256" key="1">
    <source>
        <dbReference type="ARBA" id="ARBA00022737"/>
    </source>
</evidence>